<dbReference type="eggNOG" id="ENOG502ZA6T">
    <property type="taxonomic scope" value="Bacteria"/>
</dbReference>
<keyword evidence="3" id="KW-1185">Reference proteome</keyword>
<dbReference type="OrthoDB" id="9786534at2"/>
<keyword evidence="1" id="KW-1133">Transmembrane helix</keyword>
<protein>
    <submittedName>
        <fullName evidence="2">Uncharacterized protein</fullName>
    </submittedName>
</protein>
<feature type="transmembrane region" description="Helical" evidence="1">
    <location>
        <begin position="6"/>
        <end position="30"/>
    </location>
</feature>
<organism evidence="2 3">
    <name type="scientific">Kosmotoga olearia (strain ATCC BAA-1733 / DSM 21960 / TBF 19.5.1)</name>
    <dbReference type="NCBI Taxonomy" id="521045"/>
    <lineage>
        <taxon>Bacteria</taxon>
        <taxon>Thermotogati</taxon>
        <taxon>Thermotogota</taxon>
        <taxon>Thermotogae</taxon>
        <taxon>Kosmotogales</taxon>
        <taxon>Kosmotogaceae</taxon>
        <taxon>Kosmotoga</taxon>
    </lineage>
</organism>
<dbReference type="STRING" id="521045.Kole_0840"/>
<gene>
    <name evidence="2" type="ordered locus">Kole_0840</name>
</gene>
<evidence type="ECO:0000313" key="2">
    <source>
        <dbReference type="EMBL" id="ACR79550.1"/>
    </source>
</evidence>
<reference evidence="2 3" key="2">
    <citation type="journal article" date="2011" name="J. Bacteriol.">
        <title>Genome Sequence of Kosmotoga olearia Strain TBF 19.5.1, a Thermophilic Bacterium with a Wide Growth Temperature Range, Isolated from the Troll B Oil Platform in the North Sea.</title>
        <authorList>
            <person name="Swithers K.S."/>
            <person name="Dipippo J.L."/>
            <person name="Bruce D.C."/>
            <person name="Detter C."/>
            <person name="Tapia R."/>
            <person name="Han S."/>
            <person name="Goodwin L.A."/>
            <person name="Han J."/>
            <person name="Woyke T."/>
            <person name="Pitluck S."/>
            <person name="Pennacchio L."/>
            <person name="Nolan M."/>
            <person name="Mikhailova N."/>
            <person name="Land M.L."/>
            <person name="Nesbo C.L."/>
            <person name="Gogarten J.P."/>
            <person name="Noll K.M."/>
        </authorList>
    </citation>
    <scope>NUCLEOTIDE SEQUENCE [LARGE SCALE GENOMIC DNA]</scope>
    <source>
        <strain evidence="3">ATCC BAA-1733 / DSM 21960 / TBF 19.5.1</strain>
    </source>
</reference>
<keyword evidence="1" id="KW-0812">Transmembrane</keyword>
<evidence type="ECO:0000313" key="3">
    <source>
        <dbReference type="Proteomes" id="UP000002382"/>
    </source>
</evidence>
<dbReference type="RefSeq" id="WP_015868212.1">
    <property type="nucleotide sequence ID" value="NC_012785.1"/>
</dbReference>
<evidence type="ECO:0000256" key="1">
    <source>
        <dbReference type="SAM" id="Phobius"/>
    </source>
</evidence>
<dbReference type="Proteomes" id="UP000002382">
    <property type="component" value="Chromosome"/>
</dbReference>
<dbReference type="KEGG" id="kol:Kole_0840"/>
<dbReference type="HOGENOM" id="CLU_064054_1_0_0"/>
<reference evidence="2 3" key="1">
    <citation type="submission" date="2009-06" db="EMBL/GenBank/DDBJ databases">
        <title>Complete sequence of Thermotogales bacterium TBF 19.5.1.</title>
        <authorList>
            <consortium name="US DOE Joint Genome Institute"/>
            <person name="Lucas S."/>
            <person name="Copeland A."/>
            <person name="Lapidus A."/>
            <person name="Glavina del Rio T."/>
            <person name="Tice H."/>
            <person name="Bruce D."/>
            <person name="Goodwin L."/>
            <person name="Pitluck S."/>
            <person name="Chertkov O."/>
            <person name="Brettin T."/>
            <person name="Detter J.C."/>
            <person name="Han C."/>
            <person name="Schmutz J."/>
            <person name="Larimer F."/>
            <person name="Land M."/>
            <person name="Hauser L."/>
            <person name="Kyrpides N."/>
            <person name="Ovchinnikova G."/>
            <person name="Noll K."/>
        </authorList>
    </citation>
    <scope>NUCLEOTIDE SEQUENCE [LARGE SCALE GENOMIC DNA]</scope>
    <source>
        <strain evidence="3">ATCC BAA-1733 / DSM 21960 / TBF 19.5.1</strain>
    </source>
</reference>
<dbReference type="AlphaFoldDB" id="C5CGA9"/>
<keyword evidence="1" id="KW-0472">Membrane</keyword>
<dbReference type="Pfam" id="PF20181">
    <property type="entry name" value="DUF6544"/>
    <property type="match status" value="1"/>
</dbReference>
<dbReference type="InterPro" id="IPR046674">
    <property type="entry name" value="DUF6544"/>
</dbReference>
<sequence length="285" mass="32782">MGKVVLVILSILATIILLIITVIFIANLLFNQKVAREVKELFADNSEDSDGIIQKSDLEKLPIPVQKWLKYSQVVEKEKIRAVRLKQKAIMRLKEEQSWMPVEAEQYFTIDEPGFIWKARIKAAPLFYIVGRDKYYKGKGNMLIKVLSLIPVADSKGKEMDQGTLLRYLAEMVWFPTAALSSYITWEEIDTNSAKTTMSYGGITASGVFTFNDKGEVINFVAERYREHDGQYSLETWSVTMGNYEEFDGIKIPTMGEVTWKLETGDFTWFKFEVTEIEYNKPVVY</sequence>
<proteinExistence type="predicted"/>
<dbReference type="EMBL" id="CP001634">
    <property type="protein sequence ID" value="ACR79550.1"/>
    <property type="molecule type" value="Genomic_DNA"/>
</dbReference>
<name>C5CGA9_KOSOT</name>
<accession>C5CGA9</accession>